<name>A0A3N4YW16_9MICO</name>
<dbReference type="Proteomes" id="UP000280501">
    <property type="component" value="Unassembled WGS sequence"/>
</dbReference>
<evidence type="ECO:0000313" key="3">
    <source>
        <dbReference type="Proteomes" id="UP000280501"/>
    </source>
</evidence>
<feature type="compositionally biased region" description="Polar residues" evidence="1">
    <location>
        <begin position="1"/>
        <end position="11"/>
    </location>
</feature>
<organism evidence="2 3">
    <name type="scientific">Myceligenerans xiligouense</name>
    <dbReference type="NCBI Taxonomy" id="253184"/>
    <lineage>
        <taxon>Bacteria</taxon>
        <taxon>Bacillati</taxon>
        <taxon>Actinomycetota</taxon>
        <taxon>Actinomycetes</taxon>
        <taxon>Micrococcales</taxon>
        <taxon>Promicromonosporaceae</taxon>
        <taxon>Myceligenerans</taxon>
    </lineage>
</organism>
<dbReference type="RefSeq" id="WP_123815695.1">
    <property type="nucleotide sequence ID" value="NZ_RKQZ01000001.1"/>
</dbReference>
<dbReference type="AlphaFoldDB" id="A0A3N4YW16"/>
<dbReference type="OrthoDB" id="5145987at2"/>
<reference evidence="2 3" key="1">
    <citation type="submission" date="2018-11" db="EMBL/GenBank/DDBJ databases">
        <title>Sequencing the genomes of 1000 actinobacteria strains.</title>
        <authorList>
            <person name="Klenk H.-P."/>
        </authorList>
    </citation>
    <scope>NUCLEOTIDE SEQUENCE [LARGE SCALE GENOMIC DNA]</scope>
    <source>
        <strain evidence="2 3">DSM 15700</strain>
    </source>
</reference>
<feature type="region of interest" description="Disordered" evidence="1">
    <location>
        <begin position="1"/>
        <end position="20"/>
    </location>
</feature>
<evidence type="ECO:0000256" key="1">
    <source>
        <dbReference type="SAM" id="MobiDB-lite"/>
    </source>
</evidence>
<dbReference type="EMBL" id="RKQZ01000001">
    <property type="protein sequence ID" value="RPF22830.1"/>
    <property type="molecule type" value="Genomic_DNA"/>
</dbReference>
<comment type="caution">
    <text evidence="2">The sequence shown here is derived from an EMBL/GenBank/DDBJ whole genome shotgun (WGS) entry which is preliminary data.</text>
</comment>
<keyword evidence="3" id="KW-1185">Reference proteome</keyword>
<protein>
    <submittedName>
        <fullName evidence="2">Uncharacterized protein</fullName>
    </submittedName>
</protein>
<evidence type="ECO:0000313" key="2">
    <source>
        <dbReference type="EMBL" id="RPF22830.1"/>
    </source>
</evidence>
<gene>
    <name evidence="2" type="ORF">EDD34_3504</name>
</gene>
<proteinExistence type="predicted"/>
<sequence length="111" mass="11987">MTNSPQESMNLNDHDARRPPTLGIGDVLDLTASLLSAVGGPRVELFTATRNHVCLQPRDLADGEAIARLLGCDRPLDHHLLTPGCTVWTGELDGVEVEVRAELRRPAGAVR</sequence>
<accession>A0A3N4YW16</accession>